<sequence length="162" mass="17781">MITIFDITLNHLKTSTFYPLTRESVVELARSFTRDVAQEVRIAVTADEDDEELGIAVVLATVELSCTKDAEWVVQYISHPAQSSQLTESVTPVAMDFESYVRRNSGRCLVRTIEPVSAEQLEKEGLGPLAVLDLRPENTAPLVPLKADVTLLKVPSGATHST</sequence>
<gene>
    <name evidence="1" type="ORF">F1609_31210</name>
</gene>
<dbReference type="EMBL" id="VVIW01000035">
    <property type="protein sequence ID" value="NHZ44593.1"/>
    <property type="molecule type" value="Genomic_DNA"/>
</dbReference>
<reference evidence="1 2" key="1">
    <citation type="submission" date="2019-09" db="EMBL/GenBank/DDBJ databases">
        <title>Taxonomy of Antarctic Massilia spp.: description of Massilia rubra sp. nov., Massilia aquatica sp. nov., Massilia mucilaginosa sp. nov., Massilia frigida sp. nov. isolated from streams, lakes and regoliths.</title>
        <authorList>
            <person name="Holochova P."/>
            <person name="Sedlacek I."/>
            <person name="Kralova S."/>
            <person name="Maslanova I."/>
            <person name="Busse H.-J."/>
            <person name="Stankova E."/>
            <person name="Vrbovska V."/>
            <person name="Kovarovic V."/>
            <person name="Bartak M."/>
            <person name="Svec P."/>
            <person name="Pantucek R."/>
        </authorList>
    </citation>
    <scope>NUCLEOTIDE SEQUENCE [LARGE SCALE GENOMIC DNA]</scope>
    <source>
        <strain evidence="1 2">CCM 8693</strain>
    </source>
</reference>
<protein>
    <submittedName>
        <fullName evidence="1">Uncharacterized protein</fullName>
    </submittedName>
</protein>
<comment type="caution">
    <text evidence="1">The sequence shown here is derived from an EMBL/GenBank/DDBJ whole genome shotgun (WGS) entry which is preliminary data.</text>
</comment>
<proteinExistence type="predicted"/>
<evidence type="ECO:0000313" key="2">
    <source>
        <dbReference type="Proteomes" id="UP000819052"/>
    </source>
</evidence>
<accession>A0ABX0MBP7</accession>
<organism evidence="1 2">
    <name type="scientific">Massilia aquatica</name>
    <dbReference type="NCBI Taxonomy" id="2609000"/>
    <lineage>
        <taxon>Bacteria</taxon>
        <taxon>Pseudomonadati</taxon>
        <taxon>Pseudomonadota</taxon>
        <taxon>Betaproteobacteria</taxon>
        <taxon>Burkholderiales</taxon>
        <taxon>Oxalobacteraceae</taxon>
        <taxon>Telluria group</taxon>
        <taxon>Massilia</taxon>
    </lineage>
</organism>
<name>A0ABX0MBP7_9BURK</name>
<dbReference type="RefSeq" id="WP_167081397.1">
    <property type="nucleotide sequence ID" value="NZ_VVIW01000035.1"/>
</dbReference>
<evidence type="ECO:0000313" key="1">
    <source>
        <dbReference type="EMBL" id="NHZ44593.1"/>
    </source>
</evidence>
<dbReference type="Proteomes" id="UP000819052">
    <property type="component" value="Unassembled WGS sequence"/>
</dbReference>
<keyword evidence="2" id="KW-1185">Reference proteome</keyword>